<dbReference type="GO" id="GO:0003700">
    <property type="term" value="F:DNA-binding transcription factor activity"/>
    <property type="evidence" value="ECO:0007669"/>
    <property type="project" value="TreeGrafter"/>
</dbReference>
<feature type="compositionally biased region" description="Basic and acidic residues" evidence="5">
    <location>
        <begin position="573"/>
        <end position="586"/>
    </location>
</feature>
<dbReference type="InterPro" id="IPR029790">
    <property type="entry name" value="EFG1/Phd1/StuA"/>
</dbReference>
<dbReference type="PANTHER" id="PTHR47792">
    <property type="entry name" value="PROTEIN SOK2-RELATED"/>
    <property type="match status" value="1"/>
</dbReference>
<evidence type="ECO:0000259" key="6">
    <source>
        <dbReference type="PROSITE" id="PS51299"/>
    </source>
</evidence>
<dbReference type="InterPro" id="IPR036887">
    <property type="entry name" value="HTH_APSES_sf"/>
</dbReference>
<dbReference type="PROSITE" id="PS51299">
    <property type="entry name" value="HTH_APSES"/>
    <property type="match status" value="1"/>
</dbReference>
<dbReference type="HOGENOM" id="CLU_428924_0_0_1"/>
<feature type="region of interest" description="Disordered" evidence="5">
    <location>
        <begin position="182"/>
        <end position="224"/>
    </location>
</feature>
<feature type="region of interest" description="Disordered" evidence="5">
    <location>
        <begin position="366"/>
        <end position="441"/>
    </location>
</feature>
<gene>
    <name evidence="7" type="ORF">CAWG_04378</name>
</gene>
<feature type="compositionally biased region" description="Low complexity" evidence="5">
    <location>
        <begin position="71"/>
        <end position="106"/>
    </location>
</feature>
<dbReference type="GO" id="GO:0005634">
    <property type="term" value="C:nucleus"/>
    <property type="evidence" value="ECO:0007669"/>
    <property type="project" value="TreeGrafter"/>
</dbReference>
<name>C4YIU9_CANAW</name>
<evidence type="ECO:0000256" key="1">
    <source>
        <dbReference type="ARBA" id="ARBA00007247"/>
    </source>
</evidence>
<dbReference type="PANTHER" id="PTHR47792:SF1">
    <property type="entry name" value="PROTEIN SOK2-RELATED"/>
    <property type="match status" value="1"/>
</dbReference>
<feature type="region of interest" description="Disordered" evidence="5">
    <location>
        <begin position="246"/>
        <end position="337"/>
    </location>
</feature>
<keyword evidence="8" id="KW-1185">Reference proteome</keyword>
<feature type="compositionally biased region" description="Polar residues" evidence="5">
    <location>
        <begin position="255"/>
        <end position="267"/>
    </location>
</feature>
<accession>C4YIU9</accession>
<feature type="compositionally biased region" description="Low complexity" evidence="5">
    <location>
        <begin position="418"/>
        <end position="437"/>
    </location>
</feature>
<feature type="compositionally biased region" description="Polar residues" evidence="5">
    <location>
        <begin position="401"/>
        <end position="417"/>
    </location>
</feature>
<evidence type="ECO:0000313" key="7">
    <source>
        <dbReference type="EMBL" id="EEQ46034.1"/>
    </source>
</evidence>
<reference evidence="7 8" key="1">
    <citation type="journal article" date="2009" name="Nature">
        <title>Evolution of pathogenicity and sexual reproduction in eight Candida genomes.</title>
        <authorList>
            <person name="Butler G."/>
            <person name="Rasmussen M.D."/>
            <person name="Lin M.F."/>
            <person name="Santos M.A."/>
            <person name="Sakthikumar S."/>
            <person name="Munro C.A."/>
            <person name="Rheinbay E."/>
            <person name="Grabherr M."/>
            <person name="Forche A."/>
            <person name="Reedy J.L."/>
            <person name="Agrafioti I."/>
            <person name="Arnaud M.B."/>
            <person name="Bates S."/>
            <person name="Brown A.J."/>
            <person name="Brunke S."/>
            <person name="Costanzo M.C."/>
            <person name="Fitzpatrick D.A."/>
            <person name="de Groot P.W."/>
            <person name="Harris D."/>
            <person name="Hoyer L.L."/>
            <person name="Hube B."/>
            <person name="Klis F.M."/>
            <person name="Kodira C."/>
            <person name="Lennard N."/>
            <person name="Logue M.E."/>
            <person name="Martin R."/>
            <person name="Neiman A.M."/>
            <person name="Nikolaou E."/>
            <person name="Quail M.A."/>
            <person name="Quinn J."/>
            <person name="Santos M.C."/>
            <person name="Schmitzberger F.F."/>
            <person name="Sherlock G."/>
            <person name="Shah P."/>
            <person name="Silverstein K.A."/>
            <person name="Skrzypek M.S."/>
            <person name="Soll D."/>
            <person name="Staggs R."/>
            <person name="Stansfield I."/>
            <person name="Stumpf M.P."/>
            <person name="Sudbery P.E."/>
            <person name="Srikantha T."/>
            <person name="Zeng Q."/>
            <person name="Berman J."/>
            <person name="Berriman M."/>
            <person name="Heitman J."/>
            <person name="Gow N.A."/>
            <person name="Lorenz M.C."/>
            <person name="Birren B.W."/>
            <person name="Kellis M."/>
            <person name="Cuomo C.A."/>
        </authorList>
    </citation>
    <scope>NUCLEOTIDE SEQUENCE [LARGE SCALE GENOMIC DNA]</scope>
    <source>
        <strain evidence="7 8">WO-1</strain>
    </source>
</reference>
<evidence type="ECO:0000256" key="5">
    <source>
        <dbReference type="SAM" id="MobiDB-lite"/>
    </source>
</evidence>
<feature type="compositionally biased region" description="Low complexity" evidence="5">
    <location>
        <begin position="647"/>
        <end position="656"/>
    </location>
</feature>
<feature type="compositionally biased region" description="Polar residues" evidence="5">
    <location>
        <begin position="1"/>
        <end position="15"/>
    </location>
</feature>
<comment type="similarity">
    <text evidence="1">Belongs to the EFG1/PHD1/stuA family.</text>
</comment>
<dbReference type="InterPro" id="IPR018004">
    <property type="entry name" value="KilA/APSES_HTH"/>
</dbReference>
<dbReference type="OrthoDB" id="5407653at2759"/>
<feature type="compositionally biased region" description="Acidic residues" evidence="5">
    <location>
        <begin position="614"/>
        <end position="646"/>
    </location>
</feature>
<dbReference type="VEuPathDB" id="FungiDB:CAWG_04378"/>
<proteinExistence type="inferred from homology"/>
<evidence type="ECO:0000256" key="3">
    <source>
        <dbReference type="ARBA" id="ARBA00023125"/>
    </source>
</evidence>
<feature type="domain" description="HTH APSES-type" evidence="6">
    <location>
        <begin position="450"/>
        <end position="556"/>
    </location>
</feature>
<organism evidence="7 8">
    <name type="scientific">Candida albicans (strain WO-1)</name>
    <name type="common">Yeast</name>
    <dbReference type="NCBI Taxonomy" id="294748"/>
    <lineage>
        <taxon>Eukaryota</taxon>
        <taxon>Fungi</taxon>
        <taxon>Dikarya</taxon>
        <taxon>Ascomycota</taxon>
        <taxon>Saccharomycotina</taxon>
        <taxon>Pichiomycetes</taxon>
        <taxon>Debaryomycetaceae</taxon>
        <taxon>Candida/Lodderomyces clade</taxon>
        <taxon>Candida</taxon>
    </lineage>
</organism>
<dbReference type="PaxDb" id="5476-C4YIU9"/>
<feature type="compositionally biased region" description="Low complexity" evidence="5">
    <location>
        <begin position="366"/>
        <end position="400"/>
    </location>
</feature>
<keyword evidence="2" id="KW-0805">Transcription regulation</keyword>
<sequence length="722" mass="81711">MNGIMTTSSHSNFYNQDLVGAPSSSDHIPGPSSQDQPTNNNSPQHHHQHDQSQTTHQNHPLNQPIHHHPTQQNQSESQQSRQSHHLQQQQQQQQQQHQQNQHNQQNLASSSTSYEMPSIYQQFTGSYQQTRVPKNFLLENANYYTLQPGFPLVQAADYYSTPTTTSANDYQNSTINSIISPSFQMGSVSTPDTQNSNIRSKQQQQHSYQQQQPQQLSQSQHQSQVPDIFYTQGGTIGGYVTTKQQQKEFSRKTGGDQTLVPQTNSKLQQQISETSYSQQQQQQHSPPTPQKQQQQQHYQHQTTQPYGGTGFMLYSQTGGPSSSPVAGNISIPTTIATTGQPNSQFQFTYGSPQQGSSSKTNQMYLYQRQQQQQQQHQQHQQPQSQQMSQISQLSQQIPPQGSSKNISINSTPTKSRASSITTRSGRQSRSTSISSFIPQPDYPERVIRPKVATTRWDDENTNCYQVRARNILVSRREDTNYINGTKLLNVIGMTRGKRDGILKTEKIKNVVKVGSMNLKGVWIPFDRAYEIARNEGVDSLLYPLFVKDIKQYFLTKGHKLKSEDDEQEILEEGMTRQREEVRREGRSNGVGDFHNEEEEEIVGIQEDAGPNTVENDDPGDDDEEEDDDDDDDEEEGEQDDEEEEDGSSTSMSSSKNSESKLLETRDVIKSIVEEGDSTTGNVSEVKYVHEYLERSPQSTAIKEEDLYYGSSHNTPITVHKTL</sequence>
<dbReference type="SMART" id="SM01252">
    <property type="entry name" value="KilA-N"/>
    <property type="match status" value="1"/>
</dbReference>
<feature type="region of interest" description="Disordered" evidence="5">
    <location>
        <begin position="573"/>
        <end position="664"/>
    </location>
</feature>
<evidence type="ECO:0000313" key="8">
    <source>
        <dbReference type="Proteomes" id="UP000001429"/>
    </source>
</evidence>
<keyword evidence="3" id="KW-0238">DNA-binding</keyword>
<protein>
    <recommendedName>
        <fullName evidence="6">HTH APSES-type domain-containing protein</fullName>
    </recommendedName>
</protein>
<feature type="compositionally biased region" description="Polar residues" evidence="5">
    <location>
        <begin position="22"/>
        <end position="35"/>
    </location>
</feature>
<evidence type="ECO:0000256" key="2">
    <source>
        <dbReference type="ARBA" id="ARBA00023015"/>
    </source>
</evidence>
<feature type="compositionally biased region" description="Low complexity" evidence="5">
    <location>
        <begin position="268"/>
        <end position="306"/>
    </location>
</feature>
<keyword evidence="4" id="KW-0804">Transcription</keyword>
<evidence type="ECO:0000256" key="4">
    <source>
        <dbReference type="ARBA" id="ARBA00023163"/>
    </source>
</evidence>
<feature type="compositionally biased region" description="Polar residues" evidence="5">
    <location>
        <begin position="314"/>
        <end position="337"/>
    </location>
</feature>
<feature type="compositionally biased region" description="Polar residues" evidence="5">
    <location>
        <begin position="182"/>
        <end position="201"/>
    </location>
</feature>
<dbReference type="GO" id="GO:0045944">
    <property type="term" value="P:positive regulation of transcription by RNA polymerase II"/>
    <property type="evidence" value="ECO:0007669"/>
    <property type="project" value="TreeGrafter"/>
</dbReference>
<dbReference type="SUPFAM" id="SSF54616">
    <property type="entry name" value="DNA-binding domain of Mlu1-box binding protein MBP1"/>
    <property type="match status" value="1"/>
</dbReference>
<dbReference type="Gene3D" id="3.10.260.10">
    <property type="entry name" value="Transcription regulator HTH, APSES-type DNA-binding domain"/>
    <property type="match status" value="1"/>
</dbReference>
<dbReference type="OMA" id="DENTNCY"/>
<feature type="region of interest" description="Disordered" evidence="5">
    <location>
        <begin position="1"/>
        <end position="112"/>
    </location>
</feature>
<dbReference type="AlphaFoldDB" id="C4YIU9"/>
<dbReference type="Proteomes" id="UP000001429">
    <property type="component" value="Chromosome 2"/>
</dbReference>
<dbReference type="InterPro" id="IPR003163">
    <property type="entry name" value="Tscrpt_reg_HTH_APSES-type"/>
</dbReference>
<feature type="compositionally biased region" description="Low complexity" evidence="5">
    <location>
        <begin position="202"/>
        <end position="224"/>
    </location>
</feature>
<dbReference type="Pfam" id="PF04383">
    <property type="entry name" value="KilA-N"/>
    <property type="match status" value="1"/>
</dbReference>
<dbReference type="EMBL" id="CH672350">
    <property type="protein sequence ID" value="EEQ46034.1"/>
    <property type="molecule type" value="Genomic_DNA"/>
</dbReference>
<dbReference type="GO" id="GO:0043565">
    <property type="term" value="F:sequence-specific DNA binding"/>
    <property type="evidence" value="ECO:0007669"/>
    <property type="project" value="TreeGrafter"/>
</dbReference>